<evidence type="ECO:0000313" key="12">
    <source>
        <dbReference type="EMBL" id="KAA8905147.1"/>
    </source>
</evidence>
<dbReference type="InterPro" id="IPR020472">
    <property type="entry name" value="WD40_PAC1"/>
</dbReference>
<dbReference type="VEuPathDB" id="FungiDB:DIURU_001575"/>
<keyword evidence="6" id="KW-0677">Repeat</keyword>
<dbReference type="PROSITE" id="PS50082">
    <property type="entry name" value="WD_REPEATS_2"/>
    <property type="match status" value="3"/>
</dbReference>
<keyword evidence="3" id="KW-0813">Transport</keyword>
<name>A0A642UTR6_DIURU</name>
<dbReference type="SMART" id="SM00320">
    <property type="entry name" value="WD40"/>
    <property type="match status" value="6"/>
</dbReference>
<feature type="repeat" description="WD" evidence="11">
    <location>
        <begin position="278"/>
        <end position="310"/>
    </location>
</feature>
<dbReference type="Gene3D" id="2.130.10.10">
    <property type="entry name" value="YVTN repeat-like/Quinoprotein amine dehydrogenase"/>
    <property type="match status" value="1"/>
</dbReference>
<evidence type="ECO:0000256" key="7">
    <source>
        <dbReference type="ARBA" id="ARBA00022927"/>
    </source>
</evidence>
<reference evidence="12 13" key="1">
    <citation type="submission" date="2019-07" db="EMBL/GenBank/DDBJ databases">
        <title>Genome assembly of two rare yeast pathogens: Diutina rugosa and Trichomonascus ciferrii.</title>
        <authorList>
            <person name="Mixao V."/>
            <person name="Saus E."/>
            <person name="Hansen A."/>
            <person name="Lass-Flor C."/>
            <person name="Gabaldon T."/>
        </authorList>
    </citation>
    <scope>NUCLEOTIDE SEQUENCE [LARGE SCALE GENOMIC DNA]</scope>
    <source>
        <strain evidence="12 13">CBS 613</strain>
    </source>
</reference>
<dbReference type="InterPro" id="IPR036322">
    <property type="entry name" value="WD40_repeat_dom_sf"/>
</dbReference>
<dbReference type="PANTHER" id="PTHR46027">
    <property type="entry name" value="PEROXISOMAL TARGETING SIGNAL 2 RECEPTOR"/>
    <property type="match status" value="1"/>
</dbReference>
<sequence>MLAFRTQGYNGYGVQYSPFFDDKLAVATAANYGLVGNGRLYILQIDPSGNIISPISWETQDGLFDVAWSELNENQVAVASGDGSIKLFDATVAQFPVMNYHEHTREVFSVNWNMRDKQMFSSASWDGSIKVWSADRVQSLVTLQSAMPQGPPGPAGPVGVNTATAQSSVPMSHQKQHQGTANPSQCVYTAIFSPHQPQVLMSCNGGSKVQIWDIRAPQPLQQEFIAHNGMEALSCDWNKYRPTVICSGGTDKAVRVWDLRMVGAGQANIRGPTPVNEFIGHQFAVRKCQWSPHDGHELVSVSYDMTARVWRDESDSGRSFNGGALGVMGKHREFVIGCDYSLWGQPGWVATTGWDEMVYVWDSHRL</sequence>
<keyword evidence="4" id="KW-0963">Cytoplasm</keyword>
<dbReference type="GO" id="GO:0005829">
    <property type="term" value="C:cytosol"/>
    <property type="evidence" value="ECO:0007669"/>
    <property type="project" value="UniProtKB-SubCell"/>
</dbReference>
<dbReference type="OrthoDB" id="273771at2759"/>
<keyword evidence="7" id="KW-0653">Protein transport</keyword>
<evidence type="ECO:0000256" key="4">
    <source>
        <dbReference type="ARBA" id="ARBA00022490"/>
    </source>
</evidence>
<evidence type="ECO:0000256" key="8">
    <source>
        <dbReference type="ARBA" id="ARBA00023140"/>
    </source>
</evidence>
<evidence type="ECO:0000256" key="6">
    <source>
        <dbReference type="ARBA" id="ARBA00022737"/>
    </source>
</evidence>
<evidence type="ECO:0000256" key="2">
    <source>
        <dbReference type="ARBA" id="ARBA00004514"/>
    </source>
</evidence>
<gene>
    <name evidence="12" type="ORF">DIURU_001575</name>
</gene>
<accession>A0A642UTR6</accession>
<dbReference type="RefSeq" id="XP_034013533.1">
    <property type="nucleotide sequence ID" value="XM_034154133.1"/>
</dbReference>
<dbReference type="SUPFAM" id="SSF50978">
    <property type="entry name" value="WD40 repeat-like"/>
    <property type="match status" value="1"/>
</dbReference>
<evidence type="ECO:0000256" key="9">
    <source>
        <dbReference type="ARBA" id="ARBA00024017"/>
    </source>
</evidence>
<dbReference type="Proteomes" id="UP000449547">
    <property type="component" value="Unassembled WGS sequence"/>
</dbReference>
<feature type="repeat" description="WD" evidence="11">
    <location>
        <begin position="100"/>
        <end position="142"/>
    </location>
</feature>
<organism evidence="12 13">
    <name type="scientific">Diutina rugosa</name>
    <name type="common">Yeast</name>
    <name type="synonym">Candida rugosa</name>
    <dbReference type="NCBI Taxonomy" id="5481"/>
    <lineage>
        <taxon>Eukaryota</taxon>
        <taxon>Fungi</taxon>
        <taxon>Dikarya</taxon>
        <taxon>Ascomycota</taxon>
        <taxon>Saccharomycotina</taxon>
        <taxon>Pichiomycetes</taxon>
        <taxon>Debaryomycetaceae</taxon>
        <taxon>Diutina</taxon>
    </lineage>
</organism>
<dbReference type="InterPro" id="IPR015943">
    <property type="entry name" value="WD40/YVTN_repeat-like_dom_sf"/>
</dbReference>
<keyword evidence="5 11" id="KW-0853">WD repeat</keyword>
<dbReference type="GO" id="GO:0005053">
    <property type="term" value="F:peroxisome matrix targeting signal-2 binding"/>
    <property type="evidence" value="ECO:0007669"/>
    <property type="project" value="InterPro"/>
</dbReference>
<evidence type="ECO:0000256" key="3">
    <source>
        <dbReference type="ARBA" id="ARBA00022448"/>
    </source>
</evidence>
<dbReference type="GeneID" id="54780228"/>
<proteinExistence type="inferred from homology"/>
<dbReference type="InterPro" id="IPR001680">
    <property type="entry name" value="WD40_rpt"/>
</dbReference>
<comment type="subcellular location">
    <subcellularLocation>
        <location evidence="2">Cytoplasm</location>
        <location evidence="2">Cytosol</location>
    </subcellularLocation>
    <subcellularLocation>
        <location evidence="1">Peroxisome matrix</location>
    </subcellularLocation>
</comment>
<dbReference type="GO" id="GO:0016558">
    <property type="term" value="P:protein import into peroxisome matrix"/>
    <property type="evidence" value="ECO:0007669"/>
    <property type="project" value="InterPro"/>
</dbReference>
<dbReference type="EMBL" id="SWFT01000050">
    <property type="protein sequence ID" value="KAA8905147.1"/>
    <property type="molecule type" value="Genomic_DNA"/>
</dbReference>
<dbReference type="GO" id="GO:0005782">
    <property type="term" value="C:peroxisomal matrix"/>
    <property type="evidence" value="ECO:0007669"/>
    <property type="project" value="UniProtKB-SubCell"/>
</dbReference>
<dbReference type="PANTHER" id="PTHR46027:SF1">
    <property type="entry name" value="PEROXISOMAL TARGETING SIGNAL 2 RECEPTOR"/>
    <property type="match status" value="1"/>
</dbReference>
<dbReference type="OMA" id="FAVHWNL"/>
<dbReference type="InterPro" id="IPR044536">
    <property type="entry name" value="PEX7"/>
</dbReference>
<evidence type="ECO:0000256" key="10">
    <source>
        <dbReference type="ARBA" id="ARBA00032565"/>
    </source>
</evidence>
<dbReference type="PROSITE" id="PS50294">
    <property type="entry name" value="WD_REPEATS_REGION"/>
    <property type="match status" value="1"/>
</dbReference>
<protein>
    <recommendedName>
        <fullName evidence="10">Peroxin-7</fullName>
    </recommendedName>
</protein>
<keyword evidence="8" id="KW-0576">Peroxisome</keyword>
<evidence type="ECO:0000256" key="5">
    <source>
        <dbReference type="ARBA" id="ARBA00022574"/>
    </source>
</evidence>
<dbReference type="PRINTS" id="PR00320">
    <property type="entry name" value="GPROTEINBRPT"/>
</dbReference>
<evidence type="ECO:0000256" key="1">
    <source>
        <dbReference type="ARBA" id="ARBA00004253"/>
    </source>
</evidence>
<comment type="similarity">
    <text evidence="9">Belongs to the WD repeat peroxin-7 family.</text>
</comment>
<keyword evidence="13" id="KW-1185">Reference proteome</keyword>
<comment type="caution">
    <text evidence="12">The sequence shown here is derived from an EMBL/GenBank/DDBJ whole genome shotgun (WGS) entry which is preliminary data.</text>
</comment>
<evidence type="ECO:0000256" key="11">
    <source>
        <dbReference type="PROSITE-ProRule" id="PRU00221"/>
    </source>
</evidence>
<dbReference type="Pfam" id="PF00400">
    <property type="entry name" value="WD40"/>
    <property type="match status" value="3"/>
</dbReference>
<dbReference type="AlphaFoldDB" id="A0A642UTR6"/>
<evidence type="ECO:0000313" key="13">
    <source>
        <dbReference type="Proteomes" id="UP000449547"/>
    </source>
</evidence>
<feature type="repeat" description="WD" evidence="11">
    <location>
        <begin position="245"/>
        <end position="260"/>
    </location>
</feature>